<gene>
    <name evidence="4" type="ORF">AN964_16365</name>
</gene>
<dbReference type="GO" id="GO:0016747">
    <property type="term" value="F:acyltransferase activity, transferring groups other than amino-acyl groups"/>
    <property type="evidence" value="ECO:0007669"/>
    <property type="project" value="InterPro"/>
</dbReference>
<dbReference type="EMBL" id="LJJC01000004">
    <property type="protein sequence ID" value="KQL55537.1"/>
    <property type="molecule type" value="Genomic_DNA"/>
</dbReference>
<feature type="domain" description="N-acetyltransferase" evidence="3">
    <location>
        <begin position="158"/>
        <end position="287"/>
    </location>
</feature>
<keyword evidence="1 4" id="KW-0808">Transferase</keyword>
<dbReference type="Gene3D" id="3.40.630.30">
    <property type="match status" value="2"/>
</dbReference>
<protein>
    <submittedName>
        <fullName evidence="4">Acetyltransferase</fullName>
    </submittedName>
</protein>
<comment type="caution">
    <text evidence="4">The sequence shown here is derived from an EMBL/GenBank/DDBJ whole genome shotgun (WGS) entry which is preliminary data.</text>
</comment>
<dbReference type="OrthoDB" id="4228396at2"/>
<dbReference type="Proteomes" id="UP000051888">
    <property type="component" value="Unassembled WGS sequence"/>
</dbReference>
<keyword evidence="5" id="KW-1185">Reference proteome</keyword>
<dbReference type="PANTHER" id="PTHR43420:SF44">
    <property type="entry name" value="ACETYLTRANSFERASE YPEA"/>
    <property type="match status" value="1"/>
</dbReference>
<dbReference type="PATRIC" id="fig|157838.3.peg.3620"/>
<evidence type="ECO:0000256" key="1">
    <source>
        <dbReference type="ARBA" id="ARBA00022679"/>
    </source>
</evidence>
<evidence type="ECO:0000313" key="5">
    <source>
        <dbReference type="Proteomes" id="UP000051888"/>
    </source>
</evidence>
<dbReference type="PANTHER" id="PTHR43420">
    <property type="entry name" value="ACETYLTRANSFERASE"/>
    <property type="match status" value="1"/>
</dbReference>
<reference evidence="4 5" key="1">
    <citation type="submission" date="2015-09" db="EMBL/GenBank/DDBJ databases">
        <title>Genome sequencing project for genomic taxonomy and phylogenomics of Bacillus-like bacteria.</title>
        <authorList>
            <person name="Liu B."/>
            <person name="Wang J."/>
            <person name="Zhu Y."/>
            <person name="Liu G."/>
            <person name="Chen Q."/>
            <person name="Chen Z."/>
            <person name="Lan J."/>
            <person name="Che J."/>
            <person name="Ge C."/>
            <person name="Shi H."/>
            <person name="Pan Z."/>
            <person name="Liu X."/>
        </authorList>
    </citation>
    <scope>NUCLEOTIDE SEQUENCE [LARGE SCALE GENOMIC DNA]</scope>
    <source>
        <strain evidence="4 5">LMG 18435</strain>
    </source>
</reference>
<dbReference type="AlphaFoldDB" id="A0A0Q3TP42"/>
<accession>A0A0Q3TP42</accession>
<evidence type="ECO:0000256" key="2">
    <source>
        <dbReference type="ARBA" id="ARBA00023315"/>
    </source>
</evidence>
<dbReference type="InterPro" id="IPR016181">
    <property type="entry name" value="Acyl_CoA_acyltransferase"/>
</dbReference>
<evidence type="ECO:0000259" key="3">
    <source>
        <dbReference type="PROSITE" id="PS51186"/>
    </source>
</evidence>
<sequence length="287" mass="32999">MEKELIKYHRCAEVDIDLVFSAFSKGFSDYIIKIEMPKETFIKNFFGPEGNSLEHSFMATYDGEPIGVILGGIKHYEGIKTMRCGALAVSPDFRGEGVSKRLFELHKEEALKHNCKQLFLEVIVGNDRAINFYKRLGYEKIYNLSVFSLSDPSQLPEAKILENVDFKKTSFIDYEKAAVNWDYHINWQNDVDYIRLAENYHFYGAYVKNAIVGCLCVSGTGRISFLMVDKDHRGYGIGIALLNQAKADFDLKNMTTSFPNNNKLEGFLKRLGFKRNNLAQYEMYYIL</sequence>
<name>A0A0Q3TP42_9BACI</name>
<dbReference type="Pfam" id="PF00583">
    <property type="entry name" value="Acetyltransf_1"/>
    <property type="match status" value="1"/>
</dbReference>
<keyword evidence="2" id="KW-0012">Acyltransferase</keyword>
<feature type="domain" description="N-acetyltransferase" evidence="3">
    <location>
        <begin position="6"/>
        <end position="162"/>
    </location>
</feature>
<dbReference type="STRING" id="157838.AN964_16365"/>
<dbReference type="CDD" id="cd04301">
    <property type="entry name" value="NAT_SF"/>
    <property type="match status" value="2"/>
</dbReference>
<dbReference type="SUPFAM" id="SSF55729">
    <property type="entry name" value="Acyl-CoA N-acyltransferases (Nat)"/>
    <property type="match status" value="2"/>
</dbReference>
<dbReference type="InterPro" id="IPR000182">
    <property type="entry name" value="GNAT_dom"/>
</dbReference>
<evidence type="ECO:0000313" key="4">
    <source>
        <dbReference type="EMBL" id="KQL55537.1"/>
    </source>
</evidence>
<organism evidence="4 5">
    <name type="scientific">Heyndrickxia shackletonii</name>
    <dbReference type="NCBI Taxonomy" id="157838"/>
    <lineage>
        <taxon>Bacteria</taxon>
        <taxon>Bacillati</taxon>
        <taxon>Bacillota</taxon>
        <taxon>Bacilli</taxon>
        <taxon>Bacillales</taxon>
        <taxon>Bacillaceae</taxon>
        <taxon>Heyndrickxia</taxon>
    </lineage>
</organism>
<dbReference type="Pfam" id="PF13673">
    <property type="entry name" value="Acetyltransf_10"/>
    <property type="match status" value="1"/>
</dbReference>
<dbReference type="RefSeq" id="WP_055741270.1">
    <property type="nucleotide sequence ID" value="NZ_LJJC01000004.1"/>
</dbReference>
<proteinExistence type="predicted"/>
<dbReference type="PROSITE" id="PS51186">
    <property type="entry name" value="GNAT"/>
    <property type="match status" value="2"/>
</dbReference>
<dbReference type="InterPro" id="IPR050680">
    <property type="entry name" value="YpeA/RimI_acetyltransf"/>
</dbReference>